<dbReference type="InterPro" id="IPR009056">
    <property type="entry name" value="Cyt_c-like_dom"/>
</dbReference>
<sequence length="436" mass="46791">VWDAIVFDPELNLVYVGTGNADPWYRDLRGRGGDNLYACSILALHADTGEYAWHFQLVPGDHWDYDATQPLMLADLEIDGRQRRVIMQASKNAFFYVLDAATGEFLSGTPYAQMTWASGVDPETGRPVEAATAYEGMEPVIVTPDPGGAHNWYPMAFHPTTGLVYLPVKDGMFFIHPPDPEWQPGKRAFNAGIEPGYDGPLLEQLLLQPPAQGKLVAWNPVAGRADWTVNFPVAESGGVLATAGGLVFQGRADGIFAAYRATDGNALWDFDAGTGIMAPPVSYLVDGVQHITLMVGWGGAPGLINPPGMGPVKPGYGRVLTFALDGNASMEPRPFGHTAPPVPALPLEASAATIRDGQELYEGLCFGCHGSSTIAGSLPDLRYSSVAVHAQFEQIVLGGLREQRGMPRFDDLIDAEGARAIQQYILSRSHATSGAP</sequence>
<dbReference type="GO" id="GO:0046872">
    <property type="term" value="F:metal ion binding"/>
    <property type="evidence" value="ECO:0007669"/>
    <property type="project" value="UniProtKB-KW"/>
</dbReference>
<dbReference type="Pfam" id="PF01011">
    <property type="entry name" value="PQQ"/>
    <property type="match status" value="2"/>
</dbReference>
<dbReference type="InterPro" id="IPR002372">
    <property type="entry name" value="PQQ_rpt_dom"/>
</dbReference>
<dbReference type="GO" id="GO:0020037">
    <property type="term" value="F:heme binding"/>
    <property type="evidence" value="ECO:0007669"/>
    <property type="project" value="InterPro"/>
</dbReference>
<dbReference type="PANTHER" id="PTHR32303">
    <property type="entry name" value="QUINOPROTEIN ALCOHOL DEHYDROGENASE (CYTOCHROME C)"/>
    <property type="match status" value="1"/>
</dbReference>
<protein>
    <recommendedName>
        <fullName evidence="7">Cytochrome c domain-containing protein</fullName>
    </recommendedName>
</protein>
<keyword evidence="3" id="KW-0349">Heme</keyword>
<comment type="cofactor">
    <cofactor evidence="1">
        <name>pyrroloquinoline quinone</name>
        <dbReference type="ChEBI" id="CHEBI:58442"/>
    </cofactor>
</comment>
<dbReference type="PROSITE" id="PS51007">
    <property type="entry name" value="CYTC"/>
    <property type="match status" value="1"/>
</dbReference>
<keyword evidence="4" id="KW-0479">Metal-binding</keyword>
<evidence type="ECO:0000256" key="1">
    <source>
        <dbReference type="ARBA" id="ARBA00001931"/>
    </source>
</evidence>
<dbReference type="GO" id="GO:0016491">
    <property type="term" value="F:oxidoreductase activity"/>
    <property type="evidence" value="ECO:0007669"/>
    <property type="project" value="UniProtKB-KW"/>
</dbReference>
<accession>A0A382B710</accession>
<dbReference type="SUPFAM" id="SSF46626">
    <property type="entry name" value="Cytochrome c"/>
    <property type="match status" value="1"/>
</dbReference>
<dbReference type="GO" id="GO:0009055">
    <property type="term" value="F:electron transfer activity"/>
    <property type="evidence" value="ECO:0007669"/>
    <property type="project" value="InterPro"/>
</dbReference>
<evidence type="ECO:0000259" key="7">
    <source>
        <dbReference type="PROSITE" id="PS51007"/>
    </source>
</evidence>
<reference evidence="8" key="1">
    <citation type="submission" date="2018-05" db="EMBL/GenBank/DDBJ databases">
        <authorList>
            <person name="Lanie J.A."/>
            <person name="Ng W.-L."/>
            <person name="Kazmierczak K.M."/>
            <person name="Andrzejewski T.M."/>
            <person name="Davidsen T.M."/>
            <person name="Wayne K.J."/>
            <person name="Tettelin H."/>
            <person name="Glass J.I."/>
            <person name="Rusch D."/>
            <person name="Podicherti R."/>
            <person name="Tsui H.-C.T."/>
            <person name="Winkler M.E."/>
        </authorList>
    </citation>
    <scope>NUCLEOTIDE SEQUENCE</scope>
</reference>
<dbReference type="SUPFAM" id="SSF50998">
    <property type="entry name" value="Quinoprotein alcohol dehydrogenase-like"/>
    <property type="match status" value="1"/>
</dbReference>
<keyword evidence="5" id="KW-0560">Oxidoreductase</keyword>
<evidence type="ECO:0000256" key="2">
    <source>
        <dbReference type="ARBA" id="ARBA00008156"/>
    </source>
</evidence>
<dbReference type="EMBL" id="UINC01028509">
    <property type="protein sequence ID" value="SVB09610.1"/>
    <property type="molecule type" value="Genomic_DNA"/>
</dbReference>
<dbReference type="InterPro" id="IPR036909">
    <property type="entry name" value="Cyt_c-like_dom_sf"/>
</dbReference>
<dbReference type="InterPro" id="IPR011047">
    <property type="entry name" value="Quinoprotein_ADH-like_sf"/>
</dbReference>
<proteinExistence type="inferred from homology"/>
<evidence type="ECO:0000256" key="6">
    <source>
        <dbReference type="ARBA" id="ARBA00023004"/>
    </source>
</evidence>
<dbReference type="Gene3D" id="2.140.10.10">
    <property type="entry name" value="Quinoprotein alcohol dehydrogenase-like superfamily"/>
    <property type="match status" value="1"/>
</dbReference>
<dbReference type="Pfam" id="PF13442">
    <property type="entry name" value="Cytochrome_CBB3"/>
    <property type="match status" value="1"/>
</dbReference>
<dbReference type="AlphaFoldDB" id="A0A382B710"/>
<comment type="similarity">
    <text evidence="2">Belongs to the bacterial PQQ dehydrogenase family.</text>
</comment>
<evidence type="ECO:0000256" key="4">
    <source>
        <dbReference type="ARBA" id="ARBA00022723"/>
    </source>
</evidence>
<gene>
    <name evidence="8" type="ORF">METZ01_LOCUS162464</name>
</gene>
<evidence type="ECO:0000256" key="5">
    <source>
        <dbReference type="ARBA" id="ARBA00023002"/>
    </source>
</evidence>
<feature type="domain" description="Cytochrome c" evidence="7">
    <location>
        <begin position="352"/>
        <end position="429"/>
    </location>
</feature>
<name>A0A382B710_9ZZZZ</name>
<feature type="non-terminal residue" evidence="8">
    <location>
        <position position="1"/>
    </location>
</feature>
<organism evidence="8">
    <name type="scientific">marine metagenome</name>
    <dbReference type="NCBI Taxonomy" id="408172"/>
    <lineage>
        <taxon>unclassified sequences</taxon>
        <taxon>metagenomes</taxon>
        <taxon>ecological metagenomes</taxon>
    </lineage>
</organism>
<evidence type="ECO:0000313" key="8">
    <source>
        <dbReference type="EMBL" id="SVB09610.1"/>
    </source>
</evidence>
<keyword evidence="6" id="KW-0408">Iron</keyword>
<evidence type="ECO:0000256" key="3">
    <source>
        <dbReference type="ARBA" id="ARBA00022617"/>
    </source>
</evidence>
<dbReference type="Gene3D" id="1.10.760.10">
    <property type="entry name" value="Cytochrome c-like domain"/>
    <property type="match status" value="1"/>
</dbReference>